<dbReference type="Proteomes" id="UP000050525">
    <property type="component" value="Unassembled WGS sequence"/>
</dbReference>
<accession>A0A151N7D1</accession>
<sequence>MSARFTSRCQEDNIASLRMVLISWVTPENSSSDSVFSNPDFAIAQQEIMKPGFWGVDTQKVFPPRLKEVSFYALKSNASLIQVRAIRPTGILLQEAR</sequence>
<reference evidence="1 2" key="1">
    <citation type="journal article" date="2012" name="Genome Biol.">
        <title>Sequencing three crocodilian genomes to illuminate the evolution of archosaurs and amniotes.</title>
        <authorList>
            <person name="St John J.A."/>
            <person name="Braun E.L."/>
            <person name="Isberg S.R."/>
            <person name="Miles L.G."/>
            <person name="Chong A.Y."/>
            <person name="Gongora J."/>
            <person name="Dalzell P."/>
            <person name="Moran C."/>
            <person name="Bed'hom B."/>
            <person name="Abzhanov A."/>
            <person name="Burgess S.C."/>
            <person name="Cooksey A.M."/>
            <person name="Castoe T.A."/>
            <person name="Crawford N.G."/>
            <person name="Densmore L.D."/>
            <person name="Drew J.C."/>
            <person name="Edwards S.V."/>
            <person name="Faircloth B.C."/>
            <person name="Fujita M.K."/>
            <person name="Greenwold M.J."/>
            <person name="Hoffmann F.G."/>
            <person name="Howard J.M."/>
            <person name="Iguchi T."/>
            <person name="Janes D.E."/>
            <person name="Khan S.Y."/>
            <person name="Kohno S."/>
            <person name="de Koning A.J."/>
            <person name="Lance S.L."/>
            <person name="McCarthy F.M."/>
            <person name="McCormack J.E."/>
            <person name="Merchant M.E."/>
            <person name="Peterson D.G."/>
            <person name="Pollock D.D."/>
            <person name="Pourmand N."/>
            <person name="Raney B.J."/>
            <person name="Roessler K.A."/>
            <person name="Sanford J.R."/>
            <person name="Sawyer R.H."/>
            <person name="Schmidt C.J."/>
            <person name="Triplett E.W."/>
            <person name="Tuberville T.D."/>
            <person name="Venegas-Anaya M."/>
            <person name="Howard J.T."/>
            <person name="Jarvis E.D."/>
            <person name="Guillette L.J.Jr."/>
            <person name="Glenn T.C."/>
            <person name="Green R.E."/>
            <person name="Ray D.A."/>
        </authorList>
    </citation>
    <scope>NUCLEOTIDE SEQUENCE [LARGE SCALE GENOMIC DNA]</scope>
    <source>
        <strain evidence="1">KSC_2009_1</strain>
    </source>
</reference>
<comment type="caution">
    <text evidence="1">The sequence shown here is derived from an EMBL/GenBank/DDBJ whole genome shotgun (WGS) entry which is preliminary data.</text>
</comment>
<dbReference type="EMBL" id="AKHW03003879">
    <property type="protein sequence ID" value="KYO32718.1"/>
    <property type="molecule type" value="Genomic_DNA"/>
</dbReference>
<organism evidence="1 2">
    <name type="scientific">Alligator mississippiensis</name>
    <name type="common">American alligator</name>
    <dbReference type="NCBI Taxonomy" id="8496"/>
    <lineage>
        <taxon>Eukaryota</taxon>
        <taxon>Metazoa</taxon>
        <taxon>Chordata</taxon>
        <taxon>Craniata</taxon>
        <taxon>Vertebrata</taxon>
        <taxon>Euteleostomi</taxon>
        <taxon>Archelosauria</taxon>
        <taxon>Archosauria</taxon>
        <taxon>Crocodylia</taxon>
        <taxon>Alligatoridae</taxon>
        <taxon>Alligatorinae</taxon>
        <taxon>Alligator</taxon>
    </lineage>
</organism>
<keyword evidence="2" id="KW-1185">Reference proteome</keyword>
<protein>
    <submittedName>
        <fullName evidence="1">Uncharacterized protein</fullName>
    </submittedName>
</protein>
<dbReference type="AlphaFoldDB" id="A0A151N7D1"/>
<name>A0A151N7D1_ALLMI</name>
<proteinExistence type="predicted"/>
<evidence type="ECO:0000313" key="1">
    <source>
        <dbReference type="EMBL" id="KYO32718.1"/>
    </source>
</evidence>
<evidence type="ECO:0000313" key="2">
    <source>
        <dbReference type="Proteomes" id="UP000050525"/>
    </source>
</evidence>
<gene>
    <name evidence="1" type="ORF">Y1Q_0009329</name>
</gene>